<organism evidence="7 8">
    <name type="scientific">Geothrix rubra</name>
    <dbReference type="NCBI Taxonomy" id="2927977"/>
    <lineage>
        <taxon>Bacteria</taxon>
        <taxon>Pseudomonadati</taxon>
        <taxon>Acidobacteriota</taxon>
        <taxon>Holophagae</taxon>
        <taxon>Holophagales</taxon>
        <taxon>Holophagaceae</taxon>
        <taxon>Geothrix</taxon>
    </lineage>
</organism>
<feature type="short sequence motif" description="GXSXG" evidence="4">
    <location>
        <begin position="92"/>
        <end position="96"/>
    </location>
</feature>
<dbReference type="InterPro" id="IPR016035">
    <property type="entry name" value="Acyl_Trfase/lysoPLipase"/>
</dbReference>
<feature type="active site" description="Proton acceptor" evidence="4">
    <location>
        <position position="241"/>
    </location>
</feature>
<feature type="short sequence motif" description="DGA/G" evidence="4">
    <location>
        <begin position="241"/>
        <end position="243"/>
    </location>
</feature>
<dbReference type="RefSeq" id="WP_285723788.1">
    <property type="nucleotide sequence ID" value="NZ_BSDD01000002.1"/>
</dbReference>
<feature type="domain" description="PNPLA" evidence="6">
    <location>
        <begin position="61"/>
        <end position="254"/>
    </location>
</feature>
<proteinExistence type="predicted"/>
<evidence type="ECO:0000256" key="5">
    <source>
        <dbReference type="SAM" id="SignalP"/>
    </source>
</evidence>
<dbReference type="CDD" id="cd07205">
    <property type="entry name" value="Pat_PNPLA6_PNPLA7_NTE1_like"/>
    <property type="match status" value="1"/>
</dbReference>
<keyword evidence="3 4" id="KW-0443">Lipid metabolism</keyword>
<evidence type="ECO:0000313" key="8">
    <source>
        <dbReference type="Proteomes" id="UP001165089"/>
    </source>
</evidence>
<gene>
    <name evidence="7" type="ORF">GETHPA_12980</name>
</gene>
<reference evidence="7 8" key="1">
    <citation type="journal article" date="2023" name="Antonie Van Leeuwenhoek">
        <title>Mesoterricola silvestris gen. nov., sp. nov., Mesoterricola sediminis sp. nov., Geothrix oryzae sp. nov., Geothrix edaphica sp. nov., Geothrix rubra sp. nov., and Geothrix limicola sp. nov., six novel members of Acidobacteriota isolated from soils.</title>
        <authorList>
            <person name="Itoh H."/>
            <person name="Sugisawa Y."/>
            <person name="Mise K."/>
            <person name="Xu Z."/>
            <person name="Kuniyasu M."/>
            <person name="Ushijima N."/>
            <person name="Kawano K."/>
            <person name="Kobayashi E."/>
            <person name="Shiratori Y."/>
            <person name="Masuda Y."/>
            <person name="Senoo K."/>
        </authorList>
    </citation>
    <scope>NUCLEOTIDE SEQUENCE [LARGE SCALE GENOMIC DNA]</scope>
    <source>
        <strain evidence="7 8">Red803</strain>
    </source>
</reference>
<feature type="signal peptide" evidence="5">
    <location>
        <begin position="1"/>
        <end position="20"/>
    </location>
</feature>
<evidence type="ECO:0000256" key="2">
    <source>
        <dbReference type="ARBA" id="ARBA00022963"/>
    </source>
</evidence>
<evidence type="ECO:0000313" key="7">
    <source>
        <dbReference type="EMBL" id="GLH69765.1"/>
    </source>
</evidence>
<dbReference type="Gene3D" id="2.40.160.50">
    <property type="entry name" value="membrane protein fhac: a member of the omp85/tpsb transporter family"/>
    <property type="match status" value="1"/>
</dbReference>
<evidence type="ECO:0000256" key="4">
    <source>
        <dbReference type="PROSITE-ProRule" id="PRU01161"/>
    </source>
</evidence>
<name>A0ABQ5Q5S6_9BACT</name>
<accession>A0ABQ5Q5S6</accession>
<dbReference type="PANTHER" id="PTHR14226">
    <property type="entry name" value="NEUROPATHY TARGET ESTERASE/SWISS CHEESE D.MELANOGASTER"/>
    <property type="match status" value="1"/>
</dbReference>
<comment type="caution">
    <text evidence="7">The sequence shown here is derived from an EMBL/GenBank/DDBJ whole genome shotgun (WGS) entry which is preliminary data.</text>
</comment>
<dbReference type="Pfam" id="PF01734">
    <property type="entry name" value="Patatin"/>
    <property type="match status" value="1"/>
</dbReference>
<keyword evidence="2 4" id="KW-0442">Lipid degradation</keyword>
<dbReference type="Proteomes" id="UP001165089">
    <property type="component" value="Unassembled WGS sequence"/>
</dbReference>
<keyword evidence="8" id="KW-1185">Reference proteome</keyword>
<evidence type="ECO:0000256" key="1">
    <source>
        <dbReference type="ARBA" id="ARBA00022801"/>
    </source>
</evidence>
<dbReference type="InterPro" id="IPR002641">
    <property type="entry name" value="PNPLA_dom"/>
</dbReference>
<feature type="active site" description="Nucleophile" evidence="4">
    <location>
        <position position="94"/>
    </location>
</feature>
<keyword evidence="1 4" id="KW-0378">Hydrolase</keyword>
<dbReference type="PROSITE" id="PS51635">
    <property type="entry name" value="PNPLA"/>
    <property type="match status" value="1"/>
</dbReference>
<dbReference type="InterPro" id="IPR050301">
    <property type="entry name" value="NTE"/>
</dbReference>
<sequence length="918" mass="99964">MRRGALLLGLPALLAAQATAPPDAPVAAPATRRFEVKVLPPDMLFRFAPRVEVPGLPKVALVLSGGGARGLAEIGVIQRLEEVGYPLGSVTGTSAGALVGALYASGFSGHEIEDLFGRLDLGRTALDPLVRNPGETLEEQEDHSDTFLTAEVDRGRLRFAQSLRSGTELQRVLQGLLVRATFFADGDFDRLRLPLRVLATNLETGQGRVFGHGDLAEAVRASMAIPGALKPVVIGGQQYVDGALVENLPVGVAKEAFHPDLVLAVDVSSPLERRPSSNFFSVAARSLDLVVERRQWESRAQADLLIRLDDRKVPFLDYSGLLPTLVQQGRNGFDAVQASFHERLRKAMGGSALLPTQAVAYVCAEPVPDEVRALQARFLPEGRPLREQDVLAFLQQVLVHGLAREAWAGLEAGPGGPRLAVHLQLYPAVTTVEIQAPAAWRSRIERGLSAHLPPGERFNPTAFGRFLSELVYGLVMDDAPLVDVRGSSFDPATGCLRVVAREPRVTAVEVRPSEGRPVDAAPLRRLLAPLEGAPWRTDTLQKRMALAEHRAHLERLRSQLVPVDASLEAAKLEVTPVPLPRHRLDLSVGYESNLGGQVGLVYRGLDLGFQGTETELRGAKNRLQEQGGLALRWPFGFAPGAGLELRAGAWRQRLENPLPWNTPELQTGQPDSRMTAADLELLGYVRFSNLGTGKATLDLSRRHADYLGAGLTRSREEEAASLSAEWDNDDHHTLPREGLLLRARYGLGEARPSFDAGGSFRQAYFRARGLHAFSEHLGADLDLEWGYGHRLPLDRWWALGGPAFVLGSDSLSFLAPNFAAARAGLPVRFDAGLGLTLEVEPRFDFAQVAPEAAGLWRGGTRIQAHGAGILLRTTLVNLYYLELSYGFLRLDGPGFHQPATGHFNLLIGTQPFDLWRRR</sequence>
<dbReference type="EMBL" id="BSDD01000002">
    <property type="protein sequence ID" value="GLH69765.1"/>
    <property type="molecule type" value="Genomic_DNA"/>
</dbReference>
<dbReference type="SUPFAM" id="SSF52151">
    <property type="entry name" value="FabD/lysophospholipase-like"/>
    <property type="match status" value="1"/>
</dbReference>
<protein>
    <recommendedName>
        <fullName evidence="6">PNPLA domain-containing protein</fullName>
    </recommendedName>
</protein>
<feature type="short sequence motif" description="GXGXXG" evidence="4">
    <location>
        <begin position="65"/>
        <end position="70"/>
    </location>
</feature>
<dbReference type="PANTHER" id="PTHR14226:SF29">
    <property type="entry name" value="NEUROPATHY TARGET ESTERASE SWS"/>
    <property type="match status" value="1"/>
</dbReference>
<dbReference type="Gene3D" id="3.40.1090.10">
    <property type="entry name" value="Cytosolic phospholipase A2 catalytic domain"/>
    <property type="match status" value="2"/>
</dbReference>
<evidence type="ECO:0000256" key="3">
    <source>
        <dbReference type="ARBA" id="ARBA00023098"/>
    </source>
</evidence>
<feature type="chain" id="PRO_5046850466" description="PNPLA domain-containing protein" evidence="5">
    <location>
        <begin position="21"/>
        <end position="918"/>
    </location>
</feature>
<keyword evidence="5" id="KW-0732">Signal</keyword>
<evidence type="ECO:0000259" key="6">
    <source>
        <dbReference type="PROSITE" id="PS51635"/>
    </source>
</evidence>